<dbReference type="Pfam" id="PF03135">
    <property type="entry name" value="CagE_TrbE_VirB"/>
    <property type="match status" value="1"/>
</dbReference>
<proteinExistence type="inferred from homology"/>
<dbReference type="RefSeq" id="WP_012443208.1">
    <property type="nucleotide sequence ID" value="NC_010697.1"/>
</dbReference>
<evidence type="ECO:0000259" key="2">
    <source>
        <dbReference type="Pfam" id="PF03135"/>
    </source>
</evidence>
<dbReference type="EMBL" id="CU468131">
    <property type="protein sequence ID" value="CAO94851.1"/>
    <property type="molecule type" value="Genomic_DNA"/>
</dbReference>
<dbReference type="PANTHER" id="PTHR30121:SF6">
    <property type="entry name" value="SLR6007 PROTEIN"/>
    <property type="match status" value="1"/>
</dbReference>
<geneLocation type="plasmid" evidence="3 4">
    <name>pET49</name>
</geneLocation>
<sequence length="790" mass="88571">MNANKLKKKRNMPVTPLYPNYQFHVSNSVVYTEDNKMLSTVILEGLPFESVSDAAIENAFLNAKDFLVGAGKEGELYLWTHLVRERVSLDDTYNFDNNFLTRFSEKYISTFRNGDFFKSTWYITFGMPFNQIDAGIERLQDLVDQALVAFKVFNPSVLAVGENYVSETAAYLSSLFNKNHVLIPASSTPISQSIIDSEWYFGNDVLELRNNDSDDKVFATNFIIKDFPMFTEPGHWNFLLTLPYEFLITQSFIFETPAKTLRRIDSQLNKLASANDVGVGQQDELVIGQESVVSGQTVFGSYHCALTVYGSTHEMARTNGKKVSAEFITSGKGFRFARTAAAAPYVYFSHLPLNKKRPLDSRRTITNLACTFSMHNYSVGKKSGNPIGDGSAIMPLKTVSDGLYYFNTHYSEPHRNVTGQKIAGHALILGATGAGKTTFEGVAAGFLQRFDPSLFIVDFNRSTELFARTYGAAYFTLDEGRYSGLNPFQIADVDDPVLGGRLIAFLKQYVKIFARDTQGNLCSDEEAEILSGAVDAVMQLPRESRRVSKLLQKIPPGSNLAVRLQKWCNKGEYALWTDSPDNIFNPLDFQKVGFDTTVLLEKTASGGVHPACEPILSVLFFYKTLMQRDGKLMLSLIEEFWMPCNFPTTQAQIKSALKAGRLKGEMMWLTSQSPEDAISCQIFSAIVQQTPTKIFLPNPDADYEGYRQVGLTEKEFSRLKRLGKESRTMLIKQSGASVFVKMDLYGFDDFLPIISGSTEGIALAEKIRLELMTDDPEVWVPEFIRRIKGK</sequence>
<dbReference type="GO" id="GO:0005524">
    <property type="term" value="F:ATP binding"/>
    <property type="evidence" value="ECO:0007669"/>
    <property type="project" value="InterPro"/>
</dbReference>
<organism evidence="3 4">
    <name type="scientific">Erwinia tasmaniensis (strain DSM 17950 / CFBP 7177 / CIP 109463 / NCPPB 4357 / Et1/99)</name>
    <dbReference type="NCBI Taxonomy" id="465817"/>
    <lineage>
        <taxon>Bacteria</taxon>
        <taxon>Pseudomonadati</taxon>
        <taxon>Pseudomonadota</taxon>
        <taxon>Gammaproteobacteria</taxon>
        <taxon>Enterobacterales</taxon>
        <taxon>Erwiniaceae</taxon>
        <taxon>Erwinia</taxon>
    </lineage>
</organism>
<dbReference type="PANTHER" id="PTHR30121">
    <property type="entry name" value="UNCHARACTERIZED PROTEIN YJGR-RELATED"/>
    <property type="match status" value="1"/>
</dbReference>
<dbReference type="InterPro" id="IPR027417">
    <property type="entry name" value="P-loop_NTPase"/>
</dbReference>
<dbReference type="Proteomes" id="UP000001726">
    <property type="component" value="Plasmid pET49"/>
</dbReference>
<keyword evidence="3" id="KW-0614">Plasmid</keyword>
<evidence type="ECO:0000313" key="4">
    <source>
        <dbReference type="Proteomes" id="UP000001726"/>
    </source>
</evidence>
<protein>
    <submittedName>
        <fullName evidence="3">TraE protein</fullName>
    </submittedName>
</protein>
<reference evidence="3 4" key="1">
    <citation type="journal article" date="2008" name="Environ. Microbiol.">
        <title>The genome of Erwinia tasmaniensis strain Et1/99, a non-pathogenic bacterium in the genus Erwinia.</title>
        <authorList>
            <person name="Kube M."/>
            <person name="Migdoll A.M."/>
            <person name="Mueller I."/>
            <person name="Kuhl H."/>
            <person name="Beck A."/>
            <person name="Reinhardt R."/>
            <person name="Geider K."/>
        </authorList>
    </citation>
    <scope>NUCLEOTIDE SEQUENCE [LARGE SCALE GENOMIC DNA]</scope>
    <source>
        <strain evidence="4">DSM 17950 / CFBP 7177 / CIP 109463 / NCPPB 4357 / Et1/99</strain>
        <plasmid evidence="4">pET49</plasmid>
    </source>
</reference>
<name>B2VB03_ERWT9</name>
<dbReference type="KEGG" id="eta:ETA_pET490090"/>
<dbReference type="SUPFAM" id="SSF52540">
    <property type="entry name" value="P-loop containing nucleoside triphosphate hydrolases"/>
    <property type="match status" value="1"/>
</dbReference>
<accession>B2VB03</accession>
<dbReference type="InterPro" id="IPR051162">
    <property type="entry name" value="T4SS_component"/>
</dbReference>
<evidence type="ECO:0000313" key="3">
    <source>
        <dbReference type="EMBL" id="CAO94851.1"/>
    </source>
</evidence>
<feature type="domain" description="CagE TrbE VirB component of type IV transporter system central" evidence="2">
    <location>
        <begin position="164"/>
        <end position="354"/>
    </location>
</feature>
<dbReference type="AlphaFoldDB" id="B2VB03"/>
<dbReference type="Gene3D" id="3.40.50.300">
    <property type="entry name" value="P-loop containing nucleotide triphosphate hydrolases"/>
    <property type="match status" value="1"/>
</dbReference>
<evidence type="ECO:0000256" key="1">
    <source>
        <dbReference type="ARBA" id="ARBA00006512"/>
    </source>
</evidence>
<dbReference type="InterPro" id="IPR018145">
    <property type="entry name" value="CagE_TrbE_VirB_cntrl_dom"/>
</dbReference>
<gene>
    <name evidence="3" type="primary">traE</name>
    <name evidence="3" type="ordered locus">ETA_pET490090</name>
</gene>
<comment type="similarity">
    <text evidence="1">Belongs to the TrbE/VirB4 family.</text>
</comment>
<keyword evidence="4" id="KW-1185">Reference proteome</keyword>
<dbReference type="HOGENOM" id="CLU_008341_3_1_6"/>